<keyword evidence="2 5" id="KW-0217">Developmental protein</keyword>
<evidence type="ECO:0000256" key="4">
    <source>
        <dbReference type="ARBA" id="ARBA00023089"/>
    </source>
</evidence>
<dbReference type="PANTHER" id="PTHR31791">
    <property type="entry name" value="FRIGIDA-LIKE PROTEIN 3-RELATED"/>
    <property type="match status" value="1"/>
</dbReference>
<evidence type="ECO:0000256" key="5">
    <source>
        <dbReference type="RuleBase" id="RU364012"/>
    </source>
</evidence>
<gene>
    <name evidence="7" type="ORF">VNO77_43112</name>
</gene>
<dbReference type="Proteomes" id="UP001367508">
    <property type="component" value="Unassembled WGS sequence"/>
</dbReference>
<dbReference type="PANTHER" id="PTHR31791:SF47">
    <property type="entry name" value="INACTIVE FRIGIDA-LIKE PROTEIN 2"/>
    <property type="match status" value="1"/>
</dbReference>
<evidence type="ECO:0000256" key="3">
    <source>
        <dbReference type="ARBA" id="ARBA00022782"/>
    </source>
</evidence>
<evidence type="ECO:0000313" key="7">
    <source>
        <dbReference type="EMBL" id="KAK7305211.1"/>
    </source>
</evidence>
<reference evidence="7 8" key="1">
    <citation type="submission" date="2024-01" db="EMBL/GenBank/DDBJ databases">
        <title>The genomes of 5 underutilized Papilionoideae crops provide insights into root nodulation and disease resistanc.</title>
        <authorList>
            <person name="Jiang F."/>
        </authorList>
    </citation>
    <scope>NUCLEOTIDE SEQUENCE [LARGE SCALE GENOMIC DNA]</scope>
    <source>
        <strain evidence="7">LVBAO_FW01</strain>
        <tissue evidence="7">Leaves</tissue>
    </source>
</reference>
<proteinExistence type="inferred from homology"/>
<comment type="similarity">
    <text evidence="1 5">Belongs to the Frigida family.</text>
</comment>
<evidence type="ECO:0000256" key="6">
    <source>
        <dbReference type="SAM" id="MobiDB-lite"/>
    </source>
</evidence>
<dbReference type="GO" id="GO:0009908">
    <property type="term" value="P:flower development"/>
    <property type="evidence" value="ECO:0007669"/>
    <property type="project" value="UniProtKB-KW"/>
</dbReference>
<evidence type="ECO:0000256" key="2">
    <source>
        <dbReference type="ARBA" id="ARBA00022473"/>
    </source>
</evidence>
<dbReference type="GO" id="GO:0030154">
    <property type="term" value="P:cell differentiation"/>
    <property type="evidence" value="ECO:0007669"/>
    <property type="project" value="UniProtKB-KW"/>
</dbReference>
<comment type="caution">
    <text evidence="7">The sequence shown here is derived from an EMBL/GenBank/DDBJ whole genome shotgun (WGS) entry which is preliminary data.</text>
</comment>
<dbReference type="EMBL" id="JAYMYQ010000011">
    <property type="protein sequence ID" value="KAK7305211.1"/>
    <property type="molecule type" value="Genomic_DNA"/>
</dbReference>
<keyword evidence="3 5" id="KW-0221">Differentiation</keyword>
<feature type="compositionally biased region" description="Low complexity" evidence="6">
    <location>
        <begin position="480"/>
        <end position="493"/>
    </location>
</feature>
<name>A0AAN9PP34_CANGL</name>
<dbReference type="InterPro" id="IPR012474">
    <property type="entry name" value="Frigida"/>
</dbReference>
<organism evidence="7 8">
    <name type="scientific">Canavalia gladiata</name>
    <name type="common">Sword bean</name>
    <name type="synonym">Dolichos gladiatus</name>
    <dbReference type="NCBI Taxonomy" id="3824"/>
    <lineage>
        <taxon>Eukaryota</taxon>
        <taxon>Viridiplantae</taxon>
        <taxon>Streptophyta</taxon>
        <taxon>Embryophyta</taxon>
        <taxon>Tracheophyta</taxon>
        <taxon>Spermatophyta</taxon>
        <taxon>Magnoliopsida</taxon>
        <taxon>eudicotyledons</taxon>
        <taxon>Gunneridae</taxon>
        <taxon>Pentapetalae</taxon>
        <taxon>rosids</taxon>
        <taxon>fabids</taxon>
        <taxon>Fabales</taxon>
        <taxon>Fabaceae</taxon>
        <taxon>Papilionoideae</taxon>
        <taxon>50 kb inversion clade</taxon>
        <taxon>NPAAA clade</taxon>
        <taxon>indigoferoid/millettioid clade</taxon>
        <taxon>Phaseoleae</taxon>
        <taxon>Canavalia</taxon>
    </lineage>
</organism>
<dbReference type="Pfam" id="PF07899">
    <property type="entry name" value="Frigida"/>
    <property type="match status" value="1"/>
</dbReference>
<accession>A0AAN9PP34</accession>
<feature type="region of interest" description="Disordered" evidence="6">
    <location>
        <begin position="459"/>
        <end position="502"/>
    </location>
</feature>
<sequence>MFSNLRDRENFWYSGVYDNYWPIQFPPARNGIVLVHTVSLSHSFAVGFAECTNPSINLQLHLSIRKTLTMATLKTISVALNLVDAKKENLKKAFDDLQSHSSLLSPLLVSWSDLDSHFTSLYHSLTHRFHLLQSLEQSHSQSQSQFKTLTLPPTPDPTNQTPKEANFSANPDDPSLSREDGSSGVFPKNYVVPGSVMPRYELSVLCEKMDGVGLRNYVNNHFKDRAKVQAELPGALRCAPQPGEIVLEALEGFHGVFNGLKDGELRKMRKSCIMLLKQFRLAALSVSAKTREKALNLALAWKERLVADDANVLLALAFLHLVSGFGLVSEFSLDELVRFSVAAAVNQDFPELCQAVGLMDRVPDIVQKLIDRGKHILAVKYVFEFNLADKIPPVPILKACVDESKKLAERLSQEGKSLTETTAREIHALKSVIKIIENHKLESEYPHASLEQRIEQLKSQKTTIKRAAPSPAAKPPQHLQQQKGNMQKQNQNQSGIKRARTSAPFGPVAVLKNINNGNSMVHHYQKLHDHPSGLFPEHSNPYMRSSPMPFGMVATISTIPPYTGSSAGPYSFDGAPLDGSHLNSLEPQVPSGYYDRASTYGGIGLQHYFQPSYYPQ</sequence>
<evidence type="ECO:0000313" key="8">
    <source>
        <dbReference type="Proteomes" id="UP001367508"/>
    </source>
</evidence>
<evidence type="ECO:0000256" key="1">
    <source>
        <dbReference type="ARBA" id="ARBA00008956"/>
    </source>
</evidence>
<keyword evidence="8" id="KW-1185">Reference proteome</keyword>
<feature type="compositionally biased region" description="Low complexity" evidence="6">
    <location>
        <begin position="142"/>
        <end position="162"/>
    </location>
</feature>
<keyword evidence="4 5" id="KW-0287">Flowering</keyword>
<dbReference type="AlphaFoldDB" id="A0AAN9PP34"/>
<feature type="region of interest" description="Disordered" evidence="6">
    <location>
        <begin position="142"/>
        <end position="182"/>
    </location>
</feature>
<protein>
    <recommendedName>
        <fullName evidence="5">FRIGIDA-like protein</fullName>
    </recommendedName>
</protein>